<evidence type="ECO:0000313" key="2">
    <source>
        <dbReference type="EMBL" id="KKM05733.1"/>
    </source>
</evidence>
<feature type="region of interest" description="Disordered" evidence="1">
    <location>
        <begin position="1"/>
        <end position="20"/>
    </location>
</feature>
<organism evidence="2">
    <name type="scientific">marine sediment metagenome</name>
    <dbReference type="NCBI Taxonomy" id="412755"/>
    <lineage>
        <taxon>unclassified sequences</taxon>
        <taxon>metagenomes</taxon>
        <taxon>ecological metagenomes</taxon>
    </lineage>
</organism>
<comment type="caution">
    <text evidence="2">The sequence shown here is derived from an EMBL/GenBank/DDBJ whole genome shotgun (WGS) entry which is preliminary data.</text>
</comment>
<accession>A0A0F9K393</accession>
<evidence type="ECO:0000256" key="1">
    <source>
        <dbReference type="SAM" id="MobiDB-lite"/>
    </source>
</evidence>
<protein>
    <submittedName>
        <fullName evidence="2">Uncharacterized protein</fullName>
    </submittedName>
</protein>
<gene>
    <name evidence="2" type="ORF">LCGC14_1751140</name>
</gene>
<dbReference type="AlphaFoldDB" id="A0A0F9K393"/>
<dbReference type="EMBL" id="LAZR01016154">
    <property type="protein sequence ID" value="KKM05733.1"/>
    <property type="molecule type" value="Genomic_DNA"/>
</dbReference>
<reference evidence="2" key="1">
    <citation type="journal article" date="2015" name="Nature">
        <title>Complex archaea that bridge the gap between prokaryotes and eukaryotes.</title>
        <authorList>
            <person name="Spang A."/>
            <person name="Saw J.H."/>
            <person name="Jorgensen S.L."/>
            <person name="Zaremba-Niedzwiedzka K."/>
            <person name="Martijn J."/>
            <person name="Lind A.E."/>
            <person name="van Eijk R."/>
            <person name="Schleper C."/>
            <person name="Guy L."/>
            <person name="Ettema T.J."/>
        </authorList>
    </citation>
    <scope>NUCLEOTIDE SEQUENCE</scope>
</reference>
<name>A0A0F9K393_9ZZZZ</name>
<sequence>MRRTQRPNRPSWTHGQKPVTVPGIAEQMSSLVIPDGFALVVRAKPDNTNSIYLGATKALAESATDRIPYSTGNGLSLWIKNADQVWVDAAVAGEGVDFWVEQ</sequence>
<proteinExistence type="predicted"/>